<proteinExistence type="predicted"/>
<feature type="region of interest" description="Disordered" evidence="1">
    <location>
        <begin position="1"/>
        <end position="79"/>
    </location>
</feature>
<feature type="compositionally biased region" description="Basic and acidic residues" evidence="1">
    <location>
        <begin position="180"/>
        <end position="196"/>
    </location>
</feature>
<gene>
    <name evidence="2" type="ORF">PCOR1329_LOCUS73247</name>
</gene>
<feature type="region of interest" description="Disordered" evidence="1">
    <location>
        <begin position="260"/>
        <end position="312"/>
    </location>
</feature>
<comment type="caution">
    <text evidence="2">The sequence shown here is derived from an EMBL/GenBank/DDBJ whole genome shotgun (WGS) entry which is preliminary data.</text>
</comment>
<feature type="compositionally biased region" description="Basic and acidic residues" evidence="1">
    <location>
        <begin position="155"/>
        <end position="173"/>
    </location>
</feature>
<feature type="compositionally biased region" description="Basic and acidic residues" evidence="1">
    <location>
        <begin position="263"/>
        <end position="301"/>
    </location>
</feature>
<dbReference type="Proteomes" id="UP001189429">
    <property type="component" value="Unassembled WGS sequence"/>
</dbReference>
<evidence type="ECO:0000313" key="3">
    <source>
        <dbReference type="Proteomes" id="UP001189429"/>
    </source>
</evidence>
<sequence>EAADTARDEQSLNSVHDSDSEAPLSTLQGGCFKDGHNGAPASSGGAPVDDDIAAAAPPTAGAGEEESADPPAEGLGGTQLGARYVPACLGGELAESLEQIVGDAIAPHLPNAGDSAGSCGLPEGGHGQAEAEEYERRRKSGGRQLESQPQEISDEEIRQMEQKAEEEMKRMEEELAADEADAREAEAAALRLEEEQGRKAAAAKRIEEENSRWLQDRHKEWMQERQARMDASIATAEAALGVEGGGDLDVRMQEQAELARQQHLKDEQEKLERERNEQLQKKREEVVKRMEDMKRKKEEAQHNAAKRRKLAEERIQAAQANLTATQKVIEASQKLVEDGAVDAAGGSAPETDDVTRVVRRELDRSRSRSPHPLDITPQLGSKGGRDVDGSAGKGELTAAPPPKTKQELLAEIENEADLITRDIASGHNADEMTMEFAAQRLVKIFNSDALKRIQELRAKDPLWAEEERRRTGQTDKTMDDEFTEFWETMQGKDFYFDLDESISNPAAAKWRRAKQADQKLADDYKEAKGWPAKAKFRRDWMEGQFTLWAAETKYKRGEINEKAESKDGQYIPLARIAVEYGGGLTGLRAAINWCQSCILLGGEHVEYCPRAKHLNYLHVVHKLTDTYKKTME</sequence>
<evidence type="ECO:0000256" key="1">
    <source>
        <dbReference type="SAM" id="MobiDB-lite"/>
    </source>
</evidence>
<feature type="compositionally biased region" description="Low complexity" evidence="1">
    <location>
        <begin position="53"/>
        <end position="62"/>
    </location>
</feature>
<feature type="region of interest" description="Disordered" evidence="1">
    <location>
        <begin position="107"/>
        <end position="196"/>
    </location>
</feature>
<feature type="non-terminal residue" evidence="2">
    <location>
        <position position="632"/>
    </location>
</feature>
<evidence type="ECO:0000313" key="2">
    <source>
        <dbReference type="EMBL" id="CAK0894113.1"/>
    </source>
</evidence>
<organism evidence="2 3">
    <name type="scientific">Prorocentrum cordatum</name>
    <dbReference type="NCBI Taxonomy" id="2364126"/>
    <lineage>
        <taxon>Eukaryota</taxon>
        <taxon>Sar</taxon>
        <taxon>Alveolata</taxon>
        <taxon>Dinophyceae</taxon>
        <taxon>Prorocentrales</taxon>
        <taxon>Prorocentraceae</taxon>
        <taxon>Prorocentrum</taxon>
    </lineage>
</organism>
<accession>A0ABN9X449</accession>
<feature type="compositionally biased region" description="Basic and acidic residues" evidence="1">
    <location>
        <begin position="1"/>
        <end position="10"/>
    </location>
</feature>
<name>A0ABN9X449_9DINO</name>
<protein>
    <submittedName>
        <fullName evidence="2">Uncharacterized protein</fullName>
    </submittedName>
</protein>
<keyword evidence="3" id="KW-1185">Reference proteome</keyword>
<dbReference type="EMBL" id="CAUYUJ010019848">
    <property type="protein sequence ID" value="CAK0894113.1"/>
    <property type="molecule type" value="Genomic_DNA"/>
</dbReference>
<feature type="non-terminal residue" evidence="2">
    <location>
        <position position="1"/>
    </location>
</feature>
<reference evidence="2" key="1">
    <citation type="submission" date="2023-10" db="EMBL/GenBank/DDBJ databases">
        <authorList>
            <person name="Chen Y."/>
            <person name="Shah S."/>
            <person name="Dougan E. K."/>
            <person name="Thang M."/>
            <person name="Chan C."/>
        </authorList>
    </citation>
    <scope>NUCLEOTIDE SEQUENCE [LARGE SCALE GENOMIC DNA]</scope>
</reference>
<feature type="region of interest" description="Disordered" evidence="1">
    <location>
        <begin position="361"/>
        <end position="405"/>
    </location>
</feature>